<dbReference type="InterPro" id="IPR017443">
    <property type="entry name" value="RuBisCO_lsu_fd_N"/>
</dbReference>
<dbReference type="EMBL" id="JBDNCH010000002">
    <property type="protein sequence ID" value="MEN9061064.1"/>
    <property type="molecule type" value="Genomic_DNA"/>
</dbReference>
<dbReference type="GO" id="GO:0000287">
    <property type="term" value="F:magnesium ion binding"/>
    <property type="evidence" value="ECO:0007669"/>
    <property type="project" value="InterPro"/>
</dbReference>
<comment type="caution">
    <text evidence="2">The sequence shown here is derived from an EMBL/GenBank/DDBJ whole genome shotgun (WGS) entry which is preliminary data.</text>
</comment>
<dbReference type="SUPFAM" id="SSF54966">
    <property type="entry name" value="RuBisCO, large subunit, small (N-terminal) domain"/>
    <property type="match status" value="1"/>
</dbReference>
<dbReference type="InterPro" id="IPR036422">
    <property type="entry name" value="RuBisCO_lsu_N_sf"/>
</dbReference>
<dbReference type="Gene3D" id="3.30.70.150">
    <property type="entry name" value="RuBisCO large subunit, N-terminal domain"/>
    <property type="match status" value="1"/>
</dbReference>
<name>A0AAW9SAQ1_9RHOB</name>
<dbReference type="Proteomes" id="UP001428774">
    <property type="component" value="Unassembled WGS sequence"/>
</dbReference>
<feature type="domain" description="Ribulose bisphosphate carboxylase large subunit ferrodoxin-like N-terminal" evidence="1">
    <location>
        <begin position="4"/>
        <end position="122"/>
    </location>
</feature>
<dbReference type="AlphaFoldDB" id="A0AAW9SAQ1"/>
<organism evidence="2 3">
    <name type="scientific">Ponticoccus litoralis</name>
    <dbReference type="NCBI Taxonomy" id="422297"/>
    <lineage>
        <taxon>Bacteria</taxon>
        <taxon>Pseudomonadati</taxon>
        <taxon>Pseudomonadota</taxon>
        <taxon>Alphaproteobacteria</taxon>
        <taxon>Rhodobacterales</taxon>
        <taxon>Roseobacteraceae</taxon>
        <taxon>Ponticoccus</taxon>
    </lineage>
</organism>
<dbReference type="InterPro" id="IPR036376">
    <property type="entry name" value="RuBisCO_lsu_C_sf"/>
</dbReference>
<dbReference type="Gene3D" id="3.20.20.110">
    <property type="entry name" value="Ribulose bisphosphate carboxylase, large subunit, C-terminal domain"/>
    <property type="match status" value="1"/>
</dbReference>
<dbReference type="GO" id="GO:0016984">
    <property type="term" value="F:ribulose-bisphosphate carboxylase activity"/>
    <property type="evidence" value="ECO:0007669"/>
    <property type="project" value="InterPro"/>
</dbReference>
<gene>
    <name evidence="2" type="ORF">ABFB10_08445</name>
</gene>
<dbReference type="Pfam" id="PF02788">
    <property type="entry name" value="RuBisCO_large_N"/>
    <property type="match status" value="1"/>
</dbReference>
<keyword evidence="3" id="KW-1185">Reference proteome</keyword>
<dbReference type="GO" id="GO:0015977">
    <property type="term" value="P:carbon fixation"/>
    <property type="evidence" value="ECO:0007669"/>
    <property type="project" value="InterPro"/>
</dbReference>
<sequence>MTESRITVTYRLETPGDIEATAVKVASDQSTGTFTALPGETDAVRARCAARVEQVTMLADAERSGLPDDRPGPFHRADVKISFPLEAVGTDVAALMTICVHGAWSVRGLTGARVMDIDLPDEWSCHPGPQFGVAGSRRLMGVDEGVMIASIIKPSLGLLPGETAAVVKSSARPVSISSRTTKS</sequence>
<evidence type="ECO:0000259" key="1">
    <source>
        <dbReference type="Pfam" id="PF02788"/>
    </source>
</evidence>
<protein>
    <recommendedName>
        <fullName evidence="1">Ribulose bisphosphate carboxylase large subunit ferrodoxin-like N-terminal domain-containing protein</fullName>
    </recommendedName>
</protein>
<proteinExistence type="predicted"/>
<dbReference type="RefSeq" id="WP_347166176.1">
    <property type="nucleotide sequence ID" value="NZ_JBDNCH010000002.1"/>
</dbReference>
<evidence type="ECO:0000313" key="3">
    <source>
        <dbReference type="Proteomes" id="UP001428774"/>
    </source>
</evidence>
<evidence type="ECO:0000313" key="2">
    <source>
        <dbReference type="EMBL" id="MEN9061064.1"/>
    </source>
</evidence>
<dbReference type="SUPFAM" id="SSF51649">
    <property type="entry name" value="RuBisCo, C-terminal domain"/>
    <property type="match status" value="1"/>
</dbReference>
<accession>A0AAW9SAQ1</accession>
<reference evidence="2 3" key="1">
    <citation type="submission" date="2024-05" db="EMBL/GenBank/DDBJ databases">
        <title>Genome sequence of Ponticoccus litoralis KCCM 90028.</title>
        <authorList>
            <person name="Kim J.M."/>
            <person name="Lee J.K."/>
            <person name="Choi B.J."/>
            <person name="Bayburt H."/>
            <person name="Baek J.H."/>
            <person name="Jeon C.O."/>
        </authorList>
    </citation>
    <scope>NUCLEOTIDE SEQUENCE [LARGE SCALE GENOMIC DNA]</scope>
    <source>
        <strain evidence="2 3">KCCM 90028</strain>
    </source>
</reference>